<dbReference type="Proteomes" id="UP000194131">
    <property type="component" value="Unassembled WGS sequence"/>
</dbReference>
<reference evidence="4 8" key="2">
    <citation type="submission" date="2016-10" db="EMBL/GenBank/DDBJ databases">
        <title>Genome Sequence of Bacillus weihenstephanensis GM6LP.</title>
        <authorList>
            <person name="Poehlein A."/>
            <person name="Wemheuer F."/>
            <person name="Hollensteiner J."/>
            <person name="Wemheuer B."/>
        </authorList>
    </citation>
    <scope>NUCLEOTIDE SEQUENCE [LARGE SCALE GENOMIC DNA]</scope>
    <source>
        <strain evidence="4 8">GM6LP</strain>
    </source>
</reference>
<dbReference type="Proteomes" id="UP000006976">
    <property type="component" value="Unassembled WGS sequence"/>
</dbReference>
<protein>
    <submittedName>
        <fullName evidence="5">DUF2087 domain-containing protein</fullName>
    </submittedName>
</protein>
<dbReference type="EMBL" id="MRWU01000010">
    <property type="protein sequence ID" value="OSX91730.1"/>
    <property type="molecule type" value="Genomic_DNA"/>
</dbReference>
<evidence type="ECO:0000259" key="1">
    <source>
        <dbReference type="Pfam" id="PF09860"/>
    </source>
</evidence>
<accession>A0A084J4J7</accession>
<accession>A0A0B5SD51</accession>
<dbReference type="Proteomes" id="UP000596196">
    <property type="component" value="Chromosome"/>
</dbReference>
<reference evidence="3 7" key="3">
    <citation type="submission" date="2016-12" db="EMBL/GenBank/DDBJ databases">
        <title>Genome Sequences of Twelve Sporeforming Bacillus Species Isolated from Foods.</title>
        <authorList>
            <person name="De Jong A."/>
            <person name="Holsappel S."/>
            <person name="Kuipers O.P."/>
        </authorList>
    </citation>
    <scope>NUCLEOTIDE SEQUENCE [LARGE SCALE GENOMIC DNA]</scope>
    <source>
        <strain evidence="3 7">S3E15</strain>
    </source>
</reference>
<feature type="domain" description="DUF2087" evidence="1">
    <location>
        <begin position="22"/>
        <end position="87"/>
    </location>
</feature>
<dbReference type="AlphaFoldDB" id="A0A0B5SD51"/>
<evidence type="ECO:0000313" key="5">
    <source>
        <dbReference type="EMBL" id="QQA17034.1"/>
    </source>
</evidence>
<proteinExistence type="predicted"/>
<dbReference type="Pfam" id="PF09860">
    <property type="entry name" value="DUF2087"/>
    <property type="match status" value="1"/>
</dbReference>
<accession>J8HWK0</accession>
<dbReference type="EMBL" id="AHEV01000023">
    <property type="protein sequence ID" value="EJR37402.1"/>
    <property type="molecule type" value="Genomic_DNA"/>
</dbReference>
<gene>
    <name evidence="4" type="ORF">BACWE_11880</name>
    <name evidence="5" type="ORF">I6G81_06100</name>
    <name evidence="2" type="ORF">III_04271</name>
    <name evidence="3" type="ORF">S3E15_00921</name>
</gene>
<evidence type="ECO:0000313" key="2">
    <source>
        <dbReference type="EMBL" id="EJR37402.1"/>
    </source>
</evidence>
<dbReference type="InterPro" id="IPR018656">
    <property type="entry name" value="DUF2087"/>
</dbReference>
<name>A0A0B5SD51_BACMY</name>
<evidence type="ECO:0000313" key="9">
    <source>
        <dbReference type="Proteomes" id="UP000596196"/>
    </source>
</evidence>
<evidence type="ECO:0000313" key="4">
    <source>
        <dbReference type="EMBL" id="PJN71964.1"/>
    </source>
</evidence>
<dbReference type="EMBL" id="MKZQ01000018">
    <property type="protein sequence ID" value="PJN71964.1"/>
    <property type="molecule type" value="Genomic_DNA"/>
</dbReference>
<dbReference type="RefSeq" id="WP_002168936.1">
    <property type="nucleotide sequence ID" value="NZ_CM125442.1"/>
</dbReference>
<dbReference type="KEGG" id="bmyo:BG05_4802"/>
<evidence type="ECO:0000313" key="3">
    <source>
        <dbReference type="EMBL" id="OSX91730.1"/>
    </source>
</evidence>
<dbReference type="EMBL" id="CP065877">
    <property type="protein sequence ID" value="QQA17034.1"/>
    <property type="molecule type" value="Genomic_DNA"/>
</dbReference>
<sequence>MTESQMKFRDTTIRNFFDKEDRLKSIPGQKKKKLVLLEHLIRKLDAGNQYTEEEINAFVKQYHDDFCTIRREFVIHGFMDREDNIYSVNAREEWTRWEML</sequence>
<reference evidence="5 9" key="4">
    <citation type="submission" date="2020-12" db="EMBL/GenBank/DDBJ databases">
        <title>FDA dAtabase for Regulatory Grade micrObial Sequences (FDA-ARGOS): Supporting development and validation of Infectious Disease Dx tests.</title>
        <authorList>
            <person name="Nelson B."/>
            <person name="Plummer A."/>
            <person name="Tallon L."/>
            <person name="Sadzewicz L."/>
            <person name="Zhao X."/>
            <person name="Boylan J."/>
            <person name="Ott S."/>
            <person name="Bowen H."/>
            <person name="Vavikolanu K."/>
            <person name="Mehta A."/>
            <person name="Aluvathingal J."/>
            <person name="Nadendla S."/>
            <person name="Myers T."/>
            <person name="Yan Y."/>
            <person name="Sichtig H."/>
        </authorList>
    </citation>
    <scope>NUCLEOTIDE SEQUENCE [LARGE SCALE GENOMIC DNA]</scope>
    <source>
        <strain evidence="5 9">FDAARGOS_924</strain>
    </source>
</reference>
<evidence type="ECO:0000313" key="7">
    <source>
        <dbReference type="Proteomes" id="UP000194131"/>
    </source>
</evidence>
<organism evidence="3 7">
    <name type="scientific">Bacillus mycoides</name>
    <dbReference type="NCBI Taxonomy" id="1405"/>
    <lineage>
        <taxon>Bacteria</taxon>
        <taxon>Bacillati</taxon>
        <taxon>Bacillota</taxon>
        <taxon>Bacilli</taxon>
        <taxon>Bacillales</taxon>
        <taxon>Bacillaceae</taxon>
        <taxon>Bacillus</taxon>
        <taxon>Bacillus cereus group</taxon>
    </lineage>
</organism>
<evidence type="ECO:0000313" key="6">
    <source>
        <dbReference type="Proteomes" id="UP000006976"/>
    </source>
</evidence>
<evidence type="ECO:0000313" key="8">
    <source>
        <dbReference type="Proteomes" id="UP000236165"/>
    </source>
</evidence>
<dbReference type="Proteomes" id="UP000236165">
    <property type="component" value="Unassembled WGS sequence"/>
</dbReference>
<reference evidence="2 6" key="1">
    <citation type="submission" date="2012-04" db="EMBL/GenBank/DDBJ databases">
        <title>The Genome Sequence of Bacillus cereus VD078.</title>
        <authorList>
            <consortium name="The Broad Institute Genome Sequencing Platform"/>
            <consortium name="The Broad Institute Genome Sequencing Center for Infectious Disease"/>
            <person name="Feldgarden M."/>
            <person name="Van der Auwera G.A."/>
            <person name="Mahillon J."/>
            <person name="Duprez V."/>
            <person name="Timmery S."/>
            <person name="Mattelet C."/>
            <person name="Dierick K."/>
            <person name="Sun M."/>
            <person name="Yu Z."/>
            <person name="Zhu L."/>
            <person name="Hu X."/>
            <person name="Shank E.B."/>
            <person name="Swiecicka I."/>
            <person name="Hansen B.M."/>
            <person name="Andrup L."/>
            <person name="Young S.K."/>
            <person name="Zeng Q."/>
            <person name="Gargeya S."/>
            <person name="Fitzgerald M."/>
            <person name="Haas B."/>
            <person name="Abouelleil A."/>
            <person name="Alvarado L."/>
            <person name="Arachchi H.M."/>
            <person name="Berlin A."/>
            <person name="Chapman S.B."/>
            <person name="Goldberg J."/>
            <person name="Griggs A."/>
            <person name="Gujja S."/>
            <person name="Hansen M."/>
            <person name="Howarth C."/>
            <person name="Imamovic A."/>
            <person name="Larimer J."/>
            <person name="McCowen C."/>
            <person name="Montmayeur A."/>
            <person name="Murphy C."/>
            <person name="Neiman D."/>
            <person name="Pearson M."/>
            <person name="Priest M."/>
            <person name="Roberts A."/>
            <person name="Saif S."/>
            <person name="Shea T."/>
            <person name="Sisk P."/>
            <person name="Sykes S."/>
            <person name="Wortman J."/>
            <person name="Nusbaum C."/>
            <person name="Birren B."/>
        </authorList>
    </citation>
    <scope>NUCLEOTIDE SEQUENCE [LARGE SCALE GENOMIC DNA]</scope>
    <source>
        <strain evidence="2 6">VD078</strain>
    </source>
</reference>
<keyword evidence="9" id="KW-1185">Reference proteome</keyword>